<dbReference type="InterPro" id="IPR009875">
    <property type="entry name" value="PilZ_domain"/>
</dbReference>
<name>A0A7W6G7Q2_9SPHN</name>
<dbReference type="Pfam" id="PF07238">
    <property type="entry name" value="PilZ"/>
    <property type="match status" value="2"/>
</dbReference>
<comment type="caution">
    <text evidence="2">The sequence shown here is derived from an EMBL/GenBank/DDBJ whole genome shotgun (WGS) entry which is preliminary data.</text>
</comment>
<dbReference type="EMBL" id="JACIDX010000019">
    <property type="protein sequence ID" value="MBB3957144.1"/>
    <property type="molecule type" value="Genomic_DNA"/>
</dbReference>
<organism evidence="2 3">
    <name type="scientific">Novosphingobium sediminicola</name>
    <dbReference type="NCBI Taxonomy" id="563162"/>
    <lineage>
        <taxon>Bacteria</taxon>
        <taxon>Pseudomonadati</taxon>
        <taxon>Pseudomonadota</taxon>
        <taxon>Alphaproteobacteria</taxon>
        <taxon>Sphingomonadales</taxon>
        <taxon>Sphingomonadaceae</taxon>
        <taxon>Novosphingobium</taxon>
    </lineage>
</organism>
<dbReference type="Proteomes" id="UP000548867">
    <property type="component" value="Unassembled WGS sequence"/>
</dbReference>
<sequence>MTQATPELPPSEERRGAPRFALLFRTAKVVVDQKEYLCVLRDASATGCKIRLFHALPTGAEFALELGNGGRYPADVMWHSDDYAGLRFKSEIDVGRLLSDNYGQYPKRQIRMKFDRPALVTAQGRSFEVLLRNISQQGACIECSHVLRVLEPVSIEIEGFPLIYGKVCWRRSSRHGVVFERGFGLTELAGLLGHLHCTTAGQFSFSPSS</sequence>
<accession>A0A7W6G7Q2</accession>
<evidence type="ECO:0000313" key="2">
    <source>
        <dbReference type="EMBL" id="MBB3957144.1"/>
    </source>
</evidence>
<proteinExistence type="predicted"/>
<protein>
    <recommendedName>
        <fullName evidence="1">PilZ domain-containing protein</fullName>
    </recommendedName>
</protein>
<dbReference type="Gene3D" id="2.40.10.220">
    <property type="entry name" value="predicted glycosyltransferase like domains"/>
    <property type="match status" value="1"/>
</dbReference>
<dbReference type="RefSeq" id="WP_183628173.1">
    <property type="nucleotide sequence ID" value="NZ_JACIDX010000019.1"/>
</dbReference>
<feature type="domain" description="PilZ" evidence="1">
    <location>
        <begin position="108"/>
        <end position="180"/>
    </location>
</feature>
<dbReference type="AlphaFoldDB" id="A0A7W6G7Q2"/>
<feature type="domain" description="PilZ" evidence="1">
    <location>
        <begin position="13"/>
        <end position="94"/>
    </location>
</feature>
<gene>
    <name evidence="2" type="ORF">GGR38_004118</name>
</gene>
<evidence type="ECO:0000259" key="1">
    <source>
        <dbReference type="Pfam" id="PF07238"/>
    </source>
</evidence>
<dbReference type="GO" id="GO:0035438">
    <property type="term" value="F:cyclic-di-GMP binding"/>
    <property type="evidence" value="ECO:0007669"/>
    <property type="project" value="InterPro"/>
</dbReference>
<keyword evidence="3" id="KW-1185">Reference proteome</keyword>
<reference evidence="2 3" key="1">
    <citation type="submission" date="2020-08" db="EMBL/GenBank/DDBJ databases">
        <title>Genomic Encyclopedia of Type Strains, Phase IV (KMG-IV): sequencing the most valuable type-strain genomes for metagenomic binning, comparative biology and taxonomic classification.</title>
        <authorList>
            <person name="Goeker M."/>
        </authorList>
    </citation>
    <scope>NUCLEOTIDE SEQUENCE [LARGE SCALE GENOMIC DNA]</scope>
    <source>
        <strain evidence="2 3">DSM 27057</strain>
    </source>
</reference>
<evidence type="ECO:0000313" key="3">
    <source>
        <dbReference type="Proteomes" id="UP000548867"/>
    </source>
</evidence>
<dbReference type="SUPFAM" id="SSF141371">
    <property type="entry name" value="PilZ domain-like"/>
    <property type="match status" value="2"/>
</dbReference>